<dbReference type="Gene3D" id="3.30.565.10">
    <property type="entry name" value="Histidine kinase-like ATPase, C-terminal domain"/>
    <property type="match status" value="1"/>
</dbReference>
<evidence type="ECO:0000256" key="6">
    <source>
        <dbReference type="SAM" id="Coils"/>
    </source>
</evidence>
<evidence type="ECO:0000259" key="8">
    <source>
        <dbReference type="PROSITE" id="PS50112"/>
    </source>
</evidence>
<keyword evidence="6" id="KW-0175">Coiled coil</keyword>
<dbReference type="InterPro" id="IPR003594">
    <property type="entry name" value="HATPase_dom"/>
</dbReference>
<dbReference type="InterPro" id="IPR036890">
    <property type="entry name" value="HATPase_C_sf"/>
</dbReference>
<evidence type="ECO:0000256" key="3">
    <source>
        <dbReference type="ARBA" id="ARBA00022553"/>
    </source>
</evidence>
<dbReference type="InterPro" id="IPR001610">
    <property type="entry name" value="PAC"/>
</dbReference>
<dbReference type="SUPFAM" id="SSF55781">
    <property type="entry name" value="GAF domain-like"/>
    <property type="match status" value="1"/>
</dbReference>
<feature type="domain" description="PAC" evidence="9">
    <location>
        <begin position="212"/>
        <end position="262"/>
    </location>
</feature>
<comment type="caution">
    <text evidence="11">The sequence shown here is derived from an EMBL/GenBank/DDBJ whole genome shotgun (WGS) entry which is preliminary data.</text>
</comment>
<comment type="catalytic activity">
    <reaction evidence="1">
        <text>ATP + protein L-histidine = ADP + protein N-phospho-L-histidine.</text>
        <dbReference type="EC" id="2.7.13.3"/>
    </reaction>
</comment>
<dbReference type="GO" id="GO:0006355">
    <property type="term" value="P:regulation of DNA-templated transcription"/>
    <property type="evidence" value="ECO:0007669"/>
    <property type="project" value="InterPro"/>
</dbReference>
<dbReference type="SMART" id="SM00086">
    <property type="entry name" value="PAC"/>
    <property type="match status" value="5"/>
</dbReference>
<dbReference type="Proteomes" id="UP000231962">
    <property type="component" value="Unassembled WGS sequence"/>
</dbReference>
<protein>
    <recommendedName>
        <fullName evidence="2">histidine kinase</fullName>
        <ecNumber evidence="2">2.7.13.3</ecNumber>
    </recommendedName>
</protein>
<dbReference type="EMBL" id="NPDZ01000008">
    <property type="protein sequence ID" value="PJZ72597.1"/>
    <property type="molecule type" value="Genomic_DNA"/>
</dbReference>
<dbReference type="InterPro" id="IPR035965">
    <property type="entry name" value="PAS-like_dom_sf"/>
</dbReference>
<dbReference type="SMART" id="SM00065">
    <property type="entry name" value="GAF"/>
    <property type="match status" value="1"/>
</dbReference>
<dbReference type="CDD" id="cd00130">
    <property type="entry name" value="PAS"/>
    <property type="match status" value="3"/>
</dbReference>
<dbReference type="Proteomes" id="UP000231990">
    <property type="component" value="Unassembled WGS sequence"/>
</dbReference>
<name>A0A2M9ZKK7_9LEPT</name>
<dbReference type="SMART" id="SM00387">
    <property type="entry name" value="HATPase_c"/>
    <property type="match status" value="1"/>
</dbReference>
<dbReference type="EMBL" id="NPDY01000006">
    <property type="protein sequence ID" value="PJZ69995.1"/>
    <property type="molecule type" value="Genomic_DNA"/>
</dbReference>
<feature type="coiled-coil region" evidence="6">
    <location>
        <begin position="944"/>
        <end position="971"/>
    </location>
</feature>
<dbReference type="Pfam" id="PF13426">
    <property type="entry name" value="PAS_9"/>
    <property type="match status" value="3"/>
</dbReference>
<evidence type="ECO:0000313" key="13">
    <source>
        <dbReference type="Proteomes" id="UP000231990"/>
    </source>
</evidence>
<evidence type="ECO:0000259" key="7">
    <source>
        <dbReference type="PROSITE" id="PS50109"/>
    </source>
</evidence>
<dbReference type="GO" id="GO:0000155">
    <property type="term" value="F:phosphorelay sensor kinase activity"/>
    <property type="evidence" value="ECO:0007669"/>
    <property type="project" value="InterPro"/>
</dbReference>
<dbReference type="SMART" id="SM00091">
    <property type="entry name" value="PAS"/>
    <property type="match status" value="5"/>
</dbReference>
<dbReference type="Pfam" id="PF02518">
    <property type="entry name" value="HATPase_c"/>
    <property type="match status" value="1"/>
</dbReference>
<gene>
    <name evidence="10" type="ORF">CH360_08855</name>
    <name evidence="11" type="ORF">CH373_12830</name>
</gene>
<feature type="domain" description="Histidine kinase" evidence="7">
    <location>
        <begin position="980"/>
        <end position="1185"/>
    </location>
</feature>
<dbReference type="PANTHER" id="PTHR43304:SF1">
    <property type="entry name" value="PAC DOMAIN-CONTAINING PROTEIN"/>
    <property type="match status" value="1"/>
</dbReference>
<dbReference type="Gene3D" id="1.10.287.130">
    <property type="match status" value="1"/>
</dbReference>
<dbReference type="InterPro" id="IPR003661">
    <property type="entry name" value="HisK_dim/P_dom"/>
</dbReference>
<keyword evidence="5 11" id="KW-0418">Kinase</keyword>
<dbReference type="PROSITE" id="PS50109">
    <property type="entry name" value="HIS_KIN"/>
    <property type="match status" value="1"/>
</dbReference>
<reference evidence="12 13" key="1">
    <citation type="submission" date="2017-07" db="EMBL/GenBank/DDBJ databases">
        <title>Leptospira spp. isolated from tropical soils.</title>
        <authorList>
            <person name="Thibeaux R."/>
            <person name="Iraola G."/>
            <person name="Ferres I."/>
            <person name="Bierque E."/>
            <person name="Girault D."/>
            <person name="Soupe-Gilbert M.-E."/>
            <person name="Picardeau M."/>
            <person name="Goarant C."/>
        </authorList>
    </citation>
    <scope>NUCLEOTIDE SEQUENCE [LARGE SCALE GENOMIC DNA]</scope>
    <source>
        <strain evidence="11 13">FH1-B-B1</strain>
        <strain evidence="10 12">FH1-B-C1</strain>
    </source>
</reference>
<dbReference type="SUPFAM" id="SSF47384">
    <property type="entry name" value="Homodimeric domain of signal transducing histidine kinase"/>
    <property type="match status" value="1"/>
</dbReference>
<evidence type="ECO:0000313" key="11">
    <source>
        <dbReference type="EMBL" id="PJZ72597.1"/>
    </source>
</evidence>
<dbReference type="PRINTS" id="PR00344">
    <property type="entry name" value="BCTRLSENSOR"/>
</dbReference>
<feature type="domain" description="PAC" evidence="9">
    <location>
        <begin position="609"/>
        <end position="659"/>
    </location>
</feature>
<accession>A0A2M9ZKK7</accession>
<dbReference type="NCBIfam" id="TIGR00229">
    <property type="entry name" value="sensory_box"/>
    <property type="match status" value="5"/>
</dbReference>
<dbReference type="Pfam" id="PF00989">
    <property type="entry name" value="PAS"/>
    <property type="match status" value="1"/>
</dbReference>
<dbReference type="OrthoDB" id="2521613at2"/>
<evidence type="ECO:0000313" key="12">
    <source>
        <dbReference type="Proteomes" id="UP000231962"/>
    </source>
</evidence>
<dbReference type="SUPFAM" id="SSF55874">
    <property type="entry name" value="ATPase domain of HSP90 chaperone/DNA topoisomerase II/histidine kinase"/>
    <property type="match status" value="1"/>
</dbReference>
<dbReference type="EC" id="2.7.13.3" evidence="2"/>
<dbReference type="InterPro" id="IPR052162">
    <property type="entry name" value="Sensor_kinase/Photoreceptor"/>
</dbReference>
<keyword evidence="4" id="KW-0808">Transferase</keyword>
<evidence type="ECO:0000313" key="10">
    <source>
        <dbReference type="EMBL" id="PJZ69995.1"/>
    </source>
</evidence>
<dbReference type="Pfam" id="PF01590">
    <property type="entry name" value="GAF"/>
    <property type="match status" value="1"/>
</dbReference>
<dbReference type="SUPFAM" id="SSF55785">
    <property type="entry name" value="PYP-like sensor domain (PAS domain)"/>
    <property type="match status" value="5"/>
</dbReference>
<evidence type="ECO:0000256" key="1">
    <source>
        <dbReference type="ARBA" id="ARBA00000085"/>
    </source>
</evidence>
<feature type="domain" description="PAS" evidence="8">
    <location>
        <begin position="139"/>
        <end position="207"/>
    </location>
</feature>
<dbReference type="InterPro" id="IPR000014">
    <property type="entry name" value="PAS"/>
</dbReference>
<evidence type="ECO:0000256" key="2">
    <source>
        <dbReference type="ARBA" id="ARBA00012438"/>
    </source>
</evidence>
<dbReference type="InterPro" id="IPR000700">
    <property type="entry name" value="PAS-assoc_C"/>
</dbReference>
<dbReference type="PANTHER" id="PTHR43304">
    <property type="entry name" value="PHYTOCHROME-LIKE PROTEIN CPH1"/>
    <property type="match status" value="1"/>
</dbReference>
<sequence>MNQSSLDSKILHEFFEKNPVPLAILEKSTWNYILLNESFRENSGLSTEQVFGKSVFETGFQVPNQYKERIIQGLLKEGEIKNLNLPFWSSKGDEYWVLFGAREIEYNNAPAILISTVPITERVRKERSRRLLFDRIQQKEEILEQIFRLNPSAITLSNIEGQYLDVNDRFLKFIGRQKNEVIGKTALELGVYYNTRDREKVISQLKKHGAVSDIEIQMQTADGVVRTFLFSARILDFFGEQRILAIGHDLTEIKAARVKLETLATELERSKERFQLLFQLIPSLVALTDLETQKIVDVNERFLKVLKYKREEVIGKTSNELGIWDDVLSVRDQIFQKVGAGEEIGNFEVVTRASDGSRIHVLFSGRLVVSDGKRMFLSHAVDITEKKKAEEEARILSEELALSKDLFERIFELNPAAVSISDAETGVYQNVNESYCELIGYSKEEIIGKSSHELGIWKTQFDREKLKKEIEEKGWIRNLEAIINHRDGTDRHVLSGNRFFKSGGKVKLLAILIDVSDKKKVEAERDRYLMQMEESTELFQKVFDLNPDTITITELPDCIYKNVNYGFTELLQFTKEEVIGKCSYDLGIWPDTSVRDKFMLDLQKEGIIRDQEFQFRKKDGTLVDTILSGRLVNIGQTPCLLSITKDLTQVKLAERERNEESRKLSLQANSLLAIATDHDFASGNLKEGVKKISRITAETLECDRISVWLIDKNDPDRVTLIDGWDANNEVFSPADDIRMSDYPIYFTALQSERAVRVMDVFNEPRTVEFAETHCRPIGVRALLDAPIFMRGEIVGVLCVEHRGEPRSWKNFEEQFIVTVSEQATQLLLNAERRETQVELEEAVKVRTKELASALENLQKTQEQLILSEKMAALGQLVAGIAHEINNPLGVISALSGEIKAYLNSSAERLEKLNSAFQEADPEYVSGISSFIRKGINVSETLLDREERRKVLRELRDQLEKLEFENAHDIADQLVDCGMQDALKEYRGLFSKARNALLLEYALEEIQVKRNVESIGLAVDRTSKIVYALRNYAHIDLTAGKTETDIASNIETVLTIYRNQIRNGVEVELDFHTRPKILAFPDDLLQVWTNMIYNSLQAMQFKGKIRIEIRETDSDIIVWISDTGHGIPEENVHKIFDPFFTTKGIGEGSGLGLDISRRIVQKHGGKIDLKSRPGKTTFKVTLPKTFHSVR</sequence>
<dbReference type="InterPro" id="IPR036097">
    <property type="entry name" value="HisK_dim/P_sf"/>
</dbReference>
<dbReference type="InterPro" id="IPR029016">
    <property type="entry name" value="GAF-like_dom_sf"/>
</dbReference>
<dbReference type="CDD" id="cd00082">
    <property type="entry name" value="HisKA"/>
    <property type="match status" value="1"/>
</dbReference>
<dbReference type="RefSeq" id="WP_100713662.1">
    <property type="nucleotide sequence ID" value="NZ_NPDY01000006.1"/>
</dbReference>
<organism evidence="11 13">
    <name type="scientific">Leptospira perolatii</name>
    <dbReference type="NCBI Taxonomy" id="2023191"/>
    <lineage>
        <taxon>Bacteria</taxon>
        <taxon>Pseudomonadati</taxon>
        <taxon>Spirochaetota</taxon>
        <taxon>Spirochaetia</taxon>
        <taxon>Leptospirales</taxon>
        <taxon>Leptospiraceae</taxon>
        <taxon>Leptospira</taxon>
    </lineage>
</organism>
<dbReference type="AlphaFoldDB" id="A0A2M9ZKK7"/>
<feature type="domain" description="PAS" evidence="8">
    <location>
        <begin position="403"/>
        <end position="450"/>
    </location>
</feature>
<dbReference type="Gene3D" id="3.30.450.40">
    <property type="match status" value="1"/>
</dbReference>
<evidence type="ECO:0000259" key="9">
    <source>
        <dbReference type="PROSITE" id="PS50113"/>
    </source>
</evidence>
<evidence type="ECO:0000256" key="5">
    <source>
        <dbReference type="ARBA" id="ARBA00022777"/>
    </source>
</evidence>
<dbReference type="InterPro" id="IPR003018">
    <property type="entry name" value="GAF"/>
</dbReference>
<dbReference type="Gene3D" id="3.30.450.20">
    <property type="entry name" value="PAS domain"/>
    <property type="match status" value="5"/>
</dbReference>
<dbReference type="PROSITE" id="PS50113">
    <property type="entry name" value="PAC"/>
    <property type="match status" value="2"/>
</dbReference>
<dbReference type="InterPro" id="IPR013767">
    <property type="entry name" value="PAS_fold"/>
</dbReference>
<feature type="domain" description="PAS" evidence="8">
    <location>
        <begin position="270"/>
        <end position="317"/>
    </location>
</feature>
<dbReference type="PROSITE" id="PS50112">
    <property type="entry name" value="PAS"/>
    <property type="match status" value="3"/>
</dbReference>
<dbReference type="InterPro" id="IPR005467">
    <property type="entry name" value="His_kinase_dom"/>
</dbReference>
<evidence type="ECO:0000256" key="4">
    <source>
        <dbReference type="ARBA" id="ARBA00022679"/>
    </source>
</evidence>
<dbReference type="InterPro" id="IPR004358">
    <property type="entry name" value="Sig_transdc_His_kin-like_C"/>
</dbReference>
<keyword evidence="12" id="KW-1185">Reference proteome</keyword>
<keyword evidence="3" id="KW-0597">Phosphoprotein</keyword>
<proteinExistence type="predicted"/>